<comment type="similarity">
    <text evidence="2 9">Belongs to the mitochondrial carrier (TC 2.A.29) family.</text>
</comment>
<dbReference type="GO" id="GO:0016020">
    <property type="term" value="C:membrane"/>
    <property type="evidence" value="ECO:0007669"/>
    <property type="project" value="UniProtKB-SubCell"/>
</dbReference>
<evidence type="ECO:0000256" key="10">
    <source>
        <dbReference type="SAM" id="MobiDB-lite"/>
    </source>
</evidence>
<feature type="compositionally biased region" description="Pro residues" evidence="10">
    <location>
        <begin position="330"/>
        <end position="340"/>
    </location>
</feature>
<keyword evidence="7 8" id="KW-0472">Membrane</keyword>
<dbReference type="OMA" id="FFGVYEF"/>
<dbReference type="AlphaFoldDB" id="A0A5A8EAD8"/>
<accession>A0A5A8EAD8</accession>
<keyword evidence="6" id="KW-1133">Transmembrane helix</keyword>
<dbReference type="Proteomes" id="UP000324907">
    <property type="component" value="Unassembled WGS sequence"/>
</dbReference>
<comment type="caution">
    <text evidence="14">The sequence shown here is derived from an EMBL/GenBank/DDBJ whole genome shotgun (WGS) entry which is preliminary data.</text>
</comment>
<dbReference type="PANTHER" id="PTHR45667">
    <property type="entry name" value="S-ADENOSYLMETHIONINE MITOCHONDRIAL CARRIER PROTEIN"/>
    <property type="match status" value="1"/>
</dbReference>
<comment type="subcellular location">
    <subcellularLocation>
        <location evidence="1">Membrane</location>
        <topology evidence="1">Multi-pass membrane protein</topology>
    </subcellularLocation>
</comment>
<keyword evidence="3 9" id="KW-0813">Transport</keyword>
<gene>
    <name evidence="14" type="ORF">FNF27_03672</name>
    <name evidence="13" type="ORF">FNF28_01795</name>
    <name evidence="11" type="ORF">FNF29_04020</name>
    <name evidence="12" type="ORF">FNF31_01589</name>
</gene>
<name>A0A5A8EAD8_CAFRO</name>
<feature type="repeat" description="Solcar" evidence="8">
    <location>
        <begin position="32"/>
        <end position="117"/>
    </location>
</feature>
<evidence type="ECO:0000256" key="7">
    <source>
        <dbReference type="ARBA" id="ARBA00023136"/>
    </source>
</evidence>
<feature type="region of interest" description="Disordered" evidence="10">
    <location>
        <begin position="326"/>
        <end position="366"/>
    </location>
</feature>
<evidence type="ECO:0000256" key="4">
    <source>
        <dbReference type="ARBA" id="ARBA00022692"/>
    </source>
</evidence>
<keyword evidence="4 8" id="KW-0812">Transmembrane</keyword>
<feature type="compositionally biased region" description="Low complexity" evidence="10">
    <location>
        <begin position="348"/>
        <end position="360"/>
    </location>
</feature>
<dbReference type="EMBL" id="VLTM01000010">
    <property type="protein sequence ID" value="KAA0165975.1"/>
    <property type="molecule type" value="Genomic_DNA"/>
</dbReference>
<dbReference type="EMBL" id="VLTL01000018">
    <property type="protein sequence ID" value="KAA0169857.1"/>
    <property type="molecule type" value="Genomic_DNA"/>
</dbReference>
<feature type="repeat" description="Solcar" evidence="8">
    <location>
        <begin position="233"/>
        <end position="322"/>
    </location>
</feature>
<evidence type="ECO:0000313" key="11">
    <source>
        <dbReference type="EMBL" id="KAA0152152.1"/>
    </source>
</evidence>
<feature type="repeat" description="Solcar" evidence="8">
    <location>
        <begin position="127"/>
        <end position="224"/>
    </location>
</feature>
<evidence type="ECO:0000256" key="6">
    <source>
        <dbReference type="ARBA" id="ARBA00022989"/>
    </source>
</evidence>
<evidence type="ECO:0000256" key="2">
    <source>
        <dbReference type="ARBA" id="ARBA00006375"/>
    </source>
</evidence>
<evidence type="ECO:0000256" key="9">
    <source>
        <dbReference type="RuleBase" id="RU000488"/>
    </source>
</evidence>
<keyword evidence="5" id="KW-0677">Repeat</keyword>
<dbReference type="EMBL" id="VLTN01000022">
    <property type="protein sequence ID" value="KAA0152152.1"/>
    <property type="molecule type" value="Genomic_DNA"/>
</dbReference>
<dbReference type="Proteomes" id="UP000323011">
    <property type="component" value="Unassembled WGS sequence"/>
</dbReference>
<evidence type="ECO:0000313" key="13">
    <source>
        <dbReference type="EMBL" id="KAA0169857.1"/>
    </source>
</evidence>
<evidence type="ECO:0000256" key="5">
    <source>
        <dbReference type="ARBA" id="ARBA00022737"/>
    </source>
</evidence>
<dbReference type="PROSITE" id="PS50920">
    <property type="entry name" value="SOLCAR"/>
    <property type="match status" value="3"/>
</dbReference>
<evidence type="ECO:0000256" key="8">
    <source>
        <dbReference type="PROSITE-ProRule" id="PRU00282"/>
    </source>
</evidence>
<dbReference type="EMBL" id="VLTO01000019">
    <property type="protein sequence ID" value="KAA0174775.1"/>
    <property type="molecule type" value="Genomic_DNA"/>
</dbReference>
<evidence type="ECO:0008006" key="19">
    <source>
        <dbReference type="Google" id="ProtNLM"/>
    </source>
</evidence>
<dbReference type="InterPro" id="IPR023395">
    <property type="entry name" value="MCP_dom_sf"/>
</dbReference>
<reference evidence="15 16" key="1">
    <citation type="submission" date="2019-07" db="EMBL/GenBank/DDBJ databases">
        <title>Genomes of Cafeteria roenbergensis.</title>
        <authorList>
            <person name="Fischer M.G."/>
            <person name="Hackl T."/>
            <person name="Roman M."/>
        </authorList>
    </citation>
    <scope>NUCLEOTIDE SEQUENCE [LARGE SCALE GENOMIC DNA]</scope>
    <source>
        <strain evidence="11 16">BVI</strain>
        <strain evidence="12 18">Cflag</strain>
        <strain evidence="14 15">E4-10P</strain>
        <strain evidence="13 17">RCC970-E3</strain>
    </source>
</reference>
<evidence type="ECO:0000256" key="1">
    <source>
        <dbReference type="ARBA" id="ARBA00004141"/>
    </source>
</evidence>
<evidence type="ECO:0000313" key="12">
    <source>
        <dbReference type="EMBL" id="KAA0165975.1"/>
    </source>
</evidence>
<dbReference type="OrthoDB" id="448427at2759"/>
<evidence type="ECO:0000313" key="16">
    <source>
        <dbReference type="Proteomes" id="UP000323011"/>
    </source>
</evidence>
<dbReference type="Gene3D" id="1.50.40.10">
    <property type="entry name" value="Mitochondrial carrier domain"/>
    <property type="match status" value="2"/>
</dbReference>
<protein>
    <recommendedName>
        <fullName evidence="19">Mitochondrial carrier protein</fullName>
    </recommendedName>
</protein>
<evidence type="ECO:0000256" key="3">
    <source>
        <dbReference type="ARBA" id="ARBA00022448"/>
    </source>
</evidence>
<dbReference type="SUPFAM" id="SSF103506">
    <property type="entry name" value="Mitochondrial carrier"/>
    <property type="match status" value="1"/>
</dbReference>
<dbReference type="Proteomes" id="UP000325113">
    <property type="component" value="Unassembled WGS sequence"/>
</dbReference>
<evidence type="ECO:0000313" key="17">
    <source>
        <dbReference type="Proteomes" id="UP000324907"/>
    </source>
</evidence>
<evidence type="ECO:0000313" key="15">
    <source>
        <dbReference type="Proteomes" id="UP000322899"/>
    </source>
</evidence>
<dbReference type="Pfam" id="PF00153">
    <property type="entry name" value="Mito_carr"/>
    <property type="match status" value="3"/>
</dbReference>
<evidence type="ECO:0000313" key="14">
    <source>
        <dbReference type="EMBL" id="KAA0174775.1"/>
    </source>
</evidence>
<dbReference type="InterPro" id="IPR018108">
    <property type="entry name" value="MCP_transmembrane"/>
</dbReference>
<evidence type="ECO:0000313" key="18">
    <source>
        <dbReference type="Proteomes" id="UP000325113"/>
    </source>
</evidence>
<dbReference type="Proteomes" id="UP000322899">
    <property type="component" value="Unassembled WGS sequence"/>
</dbReference>
<proteinExistence type="inferred from homology"/>
<organism evidence="14 15">
    <name type="scientific">Cafeteria roenbergensis</name>
    <name type="common">Marine flagellate</name>
    <dbReference type="NCBI Taxonomy" id="33653"/>
    <lineage>
        <taxon>Eukaryota</taxon>
        <taxon>Sar</taxon>
        <taxon>Stramenopiles</taxon>
        <taxon>Bigyra</taxon>
        <taxon>Opalozoa</taxon>
        <taxon>Bicosoecida</taxon>
        <taxon>Cafeteriaceae</taxon>
        <taxon>Cafeteria</taxon>
    </lineage>
</organism>
<sequence length="385" mass="40506">MRSVARCLLTPAPDQEEDVLARLAVTVDDPDEWSPSVAIAGAVAGFVADTLLHPFDTVSHRAKVHPTSRYGSFAGSMGLILKEEGLRGLLAGVSVTASYAGPASATYFAAYHALKDRGLVFAKSERDKQVLYLLCGAGAELASASVFLPCEVVKCRLQLGENPARATGGVVSRTVNYRGPIDAVRCMVREEGLASLWSGWRASILQDCVNSAITFLVYENVRAVIRAWTGKEPTAVASFAAGGLAGGMAAALTNPLDTVTARMMTQDARADRMGFGSGIGDVVRTAIAEGPGSLWRGTLVRVMHAVPSAAVQFAVFEAVRTWLDGRSKPPAAPPTPPPPHGTVEQSRRTTGAAAASSSGSIDGGTHRVAWEPAGVWSTSGFEWRQ</sequence>
<keyword evidence="16" id="KW-1185">Reference proteome</keyword>